<dbReference type="EMBL" id="JBFNXR010000021">
    <property type="protein sequence ID" value="MEW9854895.1"/>
    <property type="molecule type" value="Genomic_DNA"/>
</dbReference>
<evidence type="ECO:0000313" key="1">
    <source>
        <dbReference type="EMBL" id="MEW9854895.1"/>
    </source>
</evidence>
<dbReference type="RefSeq" id="WP_367771647.1">
    <property type="nucleotide sequence ID" value="NZ_JBFNXR010000021.1"/>
</dbReference>
<organism evidence="1 2">
    <name type="scientific">Novosphingobium rhizovicinum</name>
    <dbReference type="NCBI Taxonomy" id="3228928"/>
    <lineage>
        <taxon>Bacteria</taxon>
        <taxon>Pseudomonadati</taxon>
        <taxon>Pseudomonadota</taxon>
        <taxon>Alphaproteobacteria</taxon>
        <taxon>Sphingomonadales</taxon>
        <taxon>Sphingomonadaceae</taxon>
        <taxon>Novosphingobium</taxon>
    </lineage>
</organism>
<protein>
    <submittedName>
        <fullName evidence="1">Uncharacterized protein</fullName>
    </submittedName>
</protein>
<reference evidence="1 2" key="1">
    <citation type="submission" date="2024-06" db="EMBL/GenBank/DDBJ databases">
        <title>Novosphingobium rhizovicinus M1R2S20.</title>
        <authorList>
            <person name="Sun J.-Q."/>
        </authorList>
    </citation>
    <scope>NUCLEOTIDE SEQUENCE [LARGE SCALE GENOMIC DNA]</scope>
    <source>
        <strain evidence="1 2">M1R2S20</strain>
    </source>
</reference>
<proteinExistence type="predicted"/>
<sequence>MATAKTMEVRQHQPSRWRRNLVLLACALAVAIVAFFWGRMRETSLASTAYSAQTACLCRFAASRSLEACEADPGVSRPWVTLSEDVASRSLTARVPGIAEQTARWSPRGGCMLEPWSD</sequence>
<gene>
    <name evidence="1" type="ORF">ABUH87_06840</name>
</gene>
<comment type="caution">
    <text evidence="1">The sequence shown here is derived from an EMBL/GenBank/DDBJ whole genome shotgun (WGS) entry which is preliminary data.</text>
</comment>
<accession>A0ABV3RA43</accession>
<dbReference type="Proteomes" id="UP001556118">
    <property type="component" value="Unassembled WGS sequence"/>
</dbReference>
<keyword evidence="2" id="KW-1185">Reference proteome</keyword>
<evidence type="ECO:0000313" key="2">
    <source>
        <dbReference type="Proteomes" id="UP001556118"/>
    </source>
</evidence>
<name>A0ABV3RA43_9SPHN</name>